<dbReference type="InterPro" id="IPR010982">
    <property type="entry name" value="Lambda_DNA-bd_dom_sf"/>
</dbReference>
<evidence type="ECO:0000313" key="6">
    <source>
        <dbReference type="EMBL" id="KAG0287115.1"/>
    </source>
</evidence>
<dbReference type="InterPro" id="IPR013087">
    <property type="entry name" value="Znf_C2H2_type"/>
</dbReference>
<dbReference type="Proteomes" id="UP000823405">
    <property type="component" value="Unassembled WGS sequence"/>
</dbReference>
<keyword evidence="7" id="KW-1185">Reference proteome</keyword>
<evidence type="ECO:0000256" key="1">
    <source>
        <dbReference type="ARBA" id="ARBA00009802"/>
    </source>
</evidence>
<accession>A0A9P6QNH9</accession>
<protein>
    <submittedName>
        <fullName evidence="6">Multiprotein-bridging factor 1</fullName>
    </submittedName>
</protein>
<evidence type="ECO:0000256" key="2">
    <source>
        <dbReference type="ARBA" id="ARBA00035107"/>
    </source>
</evidence>
<name>A0A9P6QNH9_9FUNG</name>
<proteinExistence type="inferred from homology"/>
<keyword evidence="3" id="KW-0479">Metal-binding</keyword>
<evidence type="ECO:0000313" key="7">
    <source>
        <dbReference type="Proteomes" id="UP000823405"/>
    </source>
</evidence>
<dbReference type="GO" id="GO:0008270">
    <property type="term" value="F:zinc ion binding"/>
    <property type="evidence" value="ECO:0007669"/>
    <property type="project" value="UniProtKB-KW"/>
</dbReference>
<dbReference type="GO" id="GO:0003677">
    <property type="term" value="F:DNA binding"/>
    <property type="evidence" value="ECO:0007669"/>
    <property type="project" value="InterPro"/>
</dbReference>
<feature type="domain" description="C2H2-type" evidence="4">
    <location>
        <begin position="39"/>
        <end position="68"/>
    </location>
</feature>
<evidence type="ECO:0000259" key="4">
    <source>
        <dbReference type="PROSITE" id="PS50157"/>
    </source>
</evidence>
<dbReference type="Gene3D" id="1.10.260.40">
    <property type="entry name" value="lambda repressor-like DNA-binding domains"/>
    <property type="match status" value="1"/>
</dbReference>
<comment type="caution">
    <text evidence="6">The sequence shown here is derived from an EMBL/GenBank/DDBJ whole genome shotgun (WGS) entry which is preliminary data.</text>
</comment>
<evidence type="ECO:0000256" key="3">
    <source>
        <dbReference type="PROSITE-ProRule" id="PRU00042"/>
    </source>
</evidence>
<organism evidence="6 7">
    <name type="scientific">Linnemannia gamsii</name>
    <dbReference type="NCBI Taxonomy" id="64522"/>
    <lineage>
        <taxon>Eukaryota</taxon>
        <taxon>Fungi</taxon>
        <taxon>Fungi incertae sedis</taxon>
        <taxon>Mucoromycota</taxon>
        <taxon>Mortierellomycotina</taxon>
        <taxon>Mortierellomycetes</taxon>
        <taxon>Mortierellales</taxon>
        <taxon>Mortierellaceae</taxon>
        <taxon>Linnemannia</taxon>
    </lineage>
</organism>
<keyword evidence="3" id="KW-0862">Zinc</keyword>
<evidence type="ECO:0000259" key="5">
    <source>
        <dbReference type="PROSITE" id="PS50943"/>
    </source>
</evidence>
<feature type="domain" description="HTH cro/C1-type" evidence="5">
    <location>
        <begin position="510"/>
        <end position="553"/>
    </location>
</feature>
<comment type="similarity">
    <text evidence="1">Belongs to the MBF1 family.</text>
</comment>
<reference evidence="6" key="1">
    <citation type="journal article" date="2020" name="Fungal Divers.">
        <title>Resolving the Mortierellaceae phylogeny through synthesis of multi-gene phylogenetics and phylogenomics.</title>
        <authorList>
            <person name="Vandepol N."/>
            <person name="Liber J."/>
            <person name="Desiro A."/>
            <person name="Na H."/>
            <person name="Kennedy M."/>
            <person name="Barry K."/>
            <person name="Grigoriev I.V."/>
            <person name="Miller A.N."/>
            <person name="O'Donnell K."/>
            <person name="Stajich J.E."/>
            <person name="Bonito G."/>
        </authorList>
    </citation>
    <scope>NUCLEOTIDE SEQUENCE</scope>
    <source>
        <strain evidence="6">NVP60</strain>
    </source>
</reference>
<dbReference type="InterPro" id="IPR001387">
    <property type="entry name" value="Cro/C1-type_HTH"/>
</dbReference>
<dbReference type="PROSITE" id="PS50157">
    <property type="entry name" value="ZINC_FINGER_C2H2_2"/>
    <property type="match status" value="1"/>
</dbReference>
<dbReference type="EMBL" id="JAAAIN010003192">
    <property type="protein sequence ID" value="KAG0287115.1"/>
    <property type="molecule type" value="Genomic_DNA"/>
</dbReference>
<gene>
    <name evidence="6" type="primary">MBF1_3</name>
    <name evidence="6" type="ORF">BGZ97_007194</name>
</gene>
<dbReference type="AlphaFoldDB" id="A0A9P6QNH9"/>
<comment type="function">
    <text evidence="2">Transcriptional coactivator that stimulates GCN4-dependent transcriptional activity by bridging the DNA-binding region of GCN4 and TBP (SPT15), thereby recruiting TBP to GCN4-bound promoters. Involved in induction of the ribosome quality control (RQC) pathway; a pathway that degrades nascent peptide chains during problematic translation. Required to prevent stalled ribosomes from frameshifting.</text>
</comment>
<keyword evidence="3" id="KW-0863">Zinc-finger</keyword>
<dbReference type="OrthoDB" id="2250876at2759"/>
<sequence length="565" mass="61948">MEQERRHRLEYHASSFTVKIVAKSGGLEKIVVNQVDGVFKCPLCGTSLTTKAGCRKHLKNNVCTTERDNNQNPPELTLPAVTLPQHQAVPPPPGPREQPETRTFDDAVLYSCGELHASAGEKRKTLGIVESLGLEPISIKDALGIEQNALAHAAVVSRLSAGPVELSPVVLRKRKRDEDETCPNCSPPPAPGLAHLLSCSPYAARLATRSYVELNDDICELLNRDWQFSPQLRYASAAILAGCVLINNRNGQAIMANTVESYGRQKTVDIHREPFVVQKGHPATTSLPPSIKTPYKKVWPVTLPTIEGKRLIIGTKSFDALITSSLRLDKVVEPSIGASTPSFVLSDTSSSLATKIFLDAEHLEIGLKMAKNKDTWSISSCDLLYQLRQVKTKFFDASTFYLCRASSFFADNHPCQPYTIFNLASFDQAHSGDGVAASNLFHDIACDVLRDGSQAVLKRETVQRLRGRCTNEGNISNEFDGILTLFGDKSSMPILGNRDLNKILENLAPQLSSYIAKANKSVNDYEAGRAMPHQQVLGKIERALGVKLRSKDIGLPLTFGKHKIS</sequence>
<dbReference type="PROSITE" id="PS50943">
    <property type="entry name" value="HTH_CROC1"/>
    <property type="match status" value="1"/>
</dbReference>